<dbReference type="Gene3D" id="1.10.1670.40">
    <property type="match status" value="1"/>
</dbReference>
<comment type="caution">
    <text evidence="7">The sequence shown here is derived from an EMBL/GenBank/DDBJ whole genome shotgun (WGS) entry which is preliminary data.</text>
</comment>
<dbReference type="AlphaFoldDB" id="A0A1G1W449"/>
<reference evidence="7 8" key="1">
    <citation type="journal article" date="2016" name="Nat. Commun.">
        <title>Thousands of microbial genomes shed light on interconnected biogeochemical processes in an aquifer system.</title>
        <authorList>
            <person name="Anantharaman K."/>
            <person name="Brown C.T."/>
            <person name="Hug L.A."/>
            <person name="Sharon I."/>
            <person name="Castelle C.J."/>
            <person name="Probst A.J."/>
            <person name="Thomas B.C."/>
            <person name="Singh A."/>
            <person name="Wilkins M.J."/>
            <person name="Karaoz U."/>
            <person name="Brodie E.L."/>
            <person name="Williams K.H."/>
            <person name="Hubbard S.S."/>
            <person name="Banfield J.F."/>
        </authorList>
    </citation>
    <scope>NUCLEOTIDE SEQUENCE [LARGE SCALE GENOMIC DNA]</scope>
</reference>
<evidence type="ECO:0000256" key="5">
    <source>
        <dbReference type="ARBA" id="ARBA00023204"/>
    </source>
</evidence>
<dbReference type="GO" id="GO:0008725">
    <property type="term" value="F:DNA-3-methyladenine glycosylase activity"/>
    <property type="evidence" value="ECO:0007669"/>
    <property type="project" value="TreeGrafter"/>
</dbReference>
<dbReference type="PANTHER" id="PTHR43003:SF5">
    <property type="entry name" value="DNA-3-METHYLADENINE GLYCOSYLASE"/>
    <property type="match status" value="1"/>
</dbReference>
<protein>
    <recommendedName>
        <fullName evidence="3">DNA-3-methyladenine glycosylase II</fullName>
        <ecNumber evidence="3">3.2.2.21</ecNumber>
    </recommendedName>
</protein>
<dbReference type="InterPro" id="IPR011257">
    <property type="entry name" value="DNA_glycosylase"/>
</dbReference>
<evidence type="ECO:0000259" key="6">
    <source>
        <dbReference type="SMART" id="SM00478"/>
    </source>
</evidence>
<dbReference type="Pfam" id="PF00730">
    <property type="entry name" value="HhH-GPD"/>
    <property type="match status" value="1"/>
</dbReference>
<organism evidence="7 8">
    <name type="scientific">Candidatus Chisholmbacteria bacterium RIFCSPLOWO2_01_FULL_49_14</name>
    <dbReference type="NCBI Taxonomy" id="1797593"/>
    <lineage>
        <taxon>Bacteria</taxon>
        <taxon>Candidatus Chisholmiibacteriota</taxon>
    </lineage>
</organism>
<dbReference type="STRING" id="1797593.A3A65_04750"/>
<dbReference type="SMART" id="SM00478">
    <property type="entry name" value="ENDO3c"/>
    <property type="match status" value="1"/>
</dbReference>
<dbReference type="PANTHER" id="PTHR43003">
    <property type="entry name" value="DNA-3-METHYLADENINE GLYCOSYLASE"/>
    <property type="match status" value="1"/>
</dbReference>
<dbReference type="Proteomes" id="UP000176723">
    <property type="component" value="Unassembled WGS sequence"/>
</dbReference>
<evidence type="ECO:0000256" key="3">
    <source>
        <dbReference type="ARBA" id="ARBA00012000"/>
    </source>
</evidence>
<feature type="domain" description="HhH-GPD" evidence="6">
    <location>
        <begin position="47"/>
        <end position="195"/>
    </location>
</feature>
<dbReference type="InterPro" id="IPR003265">
    <property type="entry name" value="HhH-GPD_domain"/>
</dbReference>
<dbReference type="EMBL" id="MHCL01000003">
    <property type="protein sequence ID" value="OGY22435.1"/>
    <property type="molecule type" value="Genomic_DNA"/>
</dbReference>
<keyword evidence="5" id="KW-0234">DNA repair</keyword>
<dbReference type="GO" id="GO:0006285">
    <property type="term" value="P:base-excision repair, AP site formation"/>
    <property type="evidence" value="ECO:0007669"/>
    <property type="project" value="TreeGrafter"/>
</dbReference>
<dbReference type="GO" id="GO:0005737">
    <property type="term" value="C:cytoplasm"/>
    <property type="evidence" value="ECO:0007669"/>
    <property type="project" value="TreeGrafter"/>
</dbReference>
<comment type="catalytic activity">
    <reaction evidence="1">
        <text>Hydrolysis of alkylated DNA, releasing 3-methyladenine, 3-methylguanine, 7-methylguanine and 7-methyladenine.</text>
        <dbReference type="EC" id="3.2.2.21"/>
    </reaction>
</comment>
<dbReference type="InterPro" id="IPR051912">
    <property type="entry name" value="Alkylbase_DNA_Glycosylase/TA"/>
</dbReference>
<dbReference type="GO" id="GO:0006307">
    <property type="term" value="P:DNA alkylation repair"/>
    <property type="evidence" value="ECO:0007669"/>
    <property type="project" value="TreeGrafter"/>
</dbReference>
<evidence type="ECO:0000256" key="4">
    <source>
        <dbReference type="ARBA" id="ARBA00022763"/>
    </source>
</evidence>
<evidence type="ECO:0000313" key="7">
    <source>
        <dbReference type="EMBL" id="OGY22435.1"/>
    </source>
</evidence>
<gene>
    <name evidence="7" type="ORF">A3A65_04750</name>
</gene>
<sequence length="203" mass="23112">MDRRKVKTHFKKADPTIYSVLKDLQLGKWVKKHPTSGFFPILCESIISQQLSDKAARTIYDRFLLQLPDKKVTPDAVLRIPDKKMRAAGMSWSKASYVKNLALATKNGELKLAALPKLPDDQVIQELIKVKGIGPWTAEMFLIFSLGREDVYSHGDQGLKTAITELYKLKSPTRARIERIVGKWKPYRSYGCIALWHSIDAKK</sequence>
<dbReference type="GO" id="GO:0032131">
    <property type="term" value="F:alkylated DNA binding"/>
    <property type="evidence" value="ECO:0007669"/>
    <property type="project" value="TreeGrafter"/>
</dbReference>
<comment type="similarity">
    <text evidence="2">Belongs to the alkylbase DNA glycosidase AlkA family.</text>
</comment>
<evidence type="ECO:0000256" key="1">
    <source>
        <dbReference type="ARBA" id="ARBA00000086"/>
    </source>
</evidence>
<dbReference type="GO" id="GO:0043916">
    <property type="term" value="F:DNA-7-methylguanine glycosylase activity"/>
    <property type="evidence" value="ECO:0007669"/>
    <property type="project" value="TreeGrafter"/>
</dbReference>
<evidence type="ECO:0000256" key="2">
    <source>
        <dbReference type="ARBA" id="ARBA00010817"/>
    </source>
</evidence>
<name>A0A1G1W449_9BACT</name>
<dbReference type="SUPFAM" id="SSF48150">
    <property type="entry name" value="DNA-glycosylase"/>
    <property type="match status" value="1"/>
</dbReference>
<dbReference type="CDD" id="cd00056">
    <property type="entry name" value="ENDO3c"/>
    <property type="match status" value="1"/>
</dbReference>
<evidence type="ECO:0000313" key="8">
    <source>
        <dbReference type="Proteomes" id="UP000176723"/>
    </source>
</evidence>
<dbReference type="FunFam" id="1.10.340.30:FF:000004">
    <property type="entry name" value="DNA-3-methyladenine glycosylase II"/>
    <property type="match status" value="1"/>
</dbReference>
<accession>A0A1G1W449</accession>
<dbReference type="EC" id="3.2.2.21" evidence="3"/>
<dbReference type="GO" id="GO:0032993">
    <property type="term" value="C:protein-DNA complex"/>
    <property type="evidence" value="ECO:0007669"/>
    <property type="project" value="TreeGrafter"/>
</dbReference>
<keyword evidence="4" id="KW-0227">DNA damage</keyword>
<proteinExistence type="inferred from homology"/>
<dbReference type="Gene3D" id="1.10.340.30">
    <property type="entry name" value="Hypothetical protein, domain 2"/>
    <property type="match status" value="1"/>
</dbReference>